<feature type="compositionally biased region" description="Low complexity" evidence="5">
    <location>
        <begin position="397"/>
        <end position="422"/>
    </location>
</feature>
<dbReference type="EMBL" id="JAQQWK010000014">
    <property type="protein sequence ID" value="KAK8016911.1"/>
    <property type="molecule type" value="Genomic_DNA"/>
</dbReference>
<keyword evidence="3 6" id="KW-1133">Transmembrane helix</keyword>
<feature type="compositionally biased region" description="Polar residues" evidence="5">
    <location>
        <begin position="142"/>
        <end position="152"/>
    </location>
</feature>
<keyword evidence="7" id="KW-0675">Receptor</keyword>
<feature type="region of interest" description="Disordered" evidence="5">
    <location>
        <begin position="395"/>
        <end position="455"/>
    </location>
</feature>
<organism evidence="7 8">
    <name type="scientific">Apiospora rasikravindrae</name>
    <dbReference type="NCBI Taxonomy" id="990691"/>
    <lineage>
        <taxon>Eukaryota</taxon>
        <taxon>Fungi</taxon>
        <taxon>Dikarya</taxon>
        <taxon>Ascomycota</taxon>
        <taxon>Pezizomycotina</taxon>
        <taxon>Sordariomycetes</taxon>
        <taxon>Xylariomycetidae</taxon>
        <taxon>Amphisphaeriales</taxon>
        <taxon>Apiosporaceae</taxon>
        <taxon>Apiospora</taxon>
    </lineage>
</organism>
<feature type="region of interest" description="Disordered" evidence="5">
    <location>
        <begin position="178"/>
        <end position="209"/>
    </location>
</feature>
<feature type="compositionally biased region" description="Basic residues" evidence="5">
    <location>
        <begin position="192"/>
        <end position="201"/>
    </location>
</feature>
<feature type="region of interest" description="Disordered" evidence="5">
    <location>
        <begin position="14"/>
        <end position="36"/>
    </location>
</feature>
<gene>
    <name evidence="7" type="ORF">PG993_015100</name>
</gene>
<protein>
    <submittedName>
        <fullName evidence="7">G-protein coupled receptor</fullName>
    </submittedName>
</protein>
<dbReference type="Proteomes" id="UP001444661">
    <property type="component" value="Unassembled WGS sequence"/>
</dbReference>
<evidence type="ECO:0000256" key="4">
    <source>
        <dbReference type="ARBA" id="ARBA00023136"/>
    </source>
</evidence>
<accession>A0ABR1RQS1</accession>
<comment type="subcellular location">
    <subcellularLocation>
        <location evidence="1">Membrane</location>
        <topology evidence="1">Multi-pass membrane protein</topology>
    </subcellularLocation>
</comment>
<feature type="compositionally biased region" description="Polar residues" evidence="5">
    <location>
        <begin position="446"/>
        <end position="455"/>
    </location>
</feature>
<dbReference type="Gene3D" id="1.20.1070.10">
    <property type="entry name" value="Rhodopsin 7-helix transmembrane proteins"/>
    <property type="match status" value="1"/>
</dbReference>
<dbReference type="SUPFAM" id="SSF81321">
    <property type="entry name" value="Family A G protein-coupled receptor-like"/>
    <property type="match status" value="1"/>
</dbReference>
<feature type="compositionally biased region" description="Basic residues" evidence="5">
    <location>
        <begin position="429"/>
        <end position="438"/>
    </location>
</feature>
<evidence type="ECO:0000313" key="7">
    <source>
        <dbReference type="EMBL" id="KAK8016911.1"/>
    </source>
</evidence>
<dbReference type="PANTHER" id="PTHR23112:SF37">
    <property type="entry name" value="G PROTEIN-COUPLED RECEPTOR GPR1"/>
    <property type="match status" value="1"/>
</dbReference>
<feature type="compositionally biased region" description="Low complexity" evidence="5">
    <location>
        <begin position="15"/>
        <end position="30"/>
    </location>
</feature>
<evidence type="ECO:0000256" key="3">
    <source>
        <dbReference type="ARBA" id="ARBA00022989"/>
    </source>
</evidence>
<evidence type="ECO:0000313" key="8">
    <source>
        <dbReference type="Proteomes" id="UP001444661"/>
    </source>
</evidence>
<feature type="transmembrane region" description="Helical" evidence="6">
    <location>
        <begin position="302"/>
        <end position="324"/>
    </location>
</feature>
<evidence type="ECO:0000256" key="2">
    <source>
        <dbReference type="ARBA" id="ARBA00022692"/>
    </source>
</evidence>
<feature type="region of interest" description="Disordered" evidence="5">
    <location>
        <begin position="142"/>
        <end position="165"/>
    </location>
</feature>
<keyword evidence="8" id="KW-1185">Reference proteome</keyword>
<reference evidence="7 8" key="1">
    <citation type="submission" date="2023-01" db="EMBL/GenBank/DDBJ databases">
        <title>Analysis of 21 Apiospora genomes using comparative genomics revels a genus with tremendous synthesis potential of carbohydrate active enzymes and secondary metabolites.</title>
        <authorList>
            <person name="Sorensen T."/>
        </authorList>
    </citation>
    <scope>NUCLEOTIDE SEQUENCE [LARGE SCALE GENOMIC DNA]</scope>
    <source>
        <strain evidence="7 8">CBS 33761</strain>
    </source>
</reference>
<feature type="transmembrane region" description="Helical" evidence="6">
    <location>
        <begin position="54"/>
        <end position="77"/>
    </location>
</feature>
<comment type="caution">
    <text evidence="7">The sequence shown here is derived from an EMBL/GenBank/DDBJ whole genome shotgun (WGS) entry which is preliminary data.</text>
</comment>
<proteinExistence type="predicted"/>
<feature type="transmembrane region" description="Helical" evidence="6">
    <location>
        <begin position="357"/>
        <end position="379"/>
    </location>
</feature>
<dbReference type="PANTHER" id="PTHR23112">
    <property type="entry name" value="G PROTEIN-COUPLED RECEPTOR 157-RELATED"/>
    <property type="match status" value="1"/>
</dbReference>
<sequence>MTLQDLISARTFVLGSDGPSSSSSSSYGDDGMVGGPGGHQGDIHGLPAYLRSGLIAIAFFGFLSLVSATGLFAYISYRLLRWHYFFKHQKERRRSLGALEAHCNHARPTQSDIPDYTLGLPQLNPPSAAAHYVGFQPQPHNQMHFQTAQAQTRSQSRSRSPSPCPSFSDYHNQYEQYQQHPDSAASTVHDAKGKKKHKRHASGSSTQTTATTASSSLAAEVATNPFLLLIYNLLLADIIQAASFLLSVVWIRYDGTYSGSVTCWLQGWLAMTGKLSASACLVFASGLTYLTVVRGYRASPRALYCSIAVVWLLTYVLAGAGVAITHNGRRGGGWFAWSNGWCWVSPFYREQRFWLGYFWIFLSVGLTILIYGAIFVTMLRRKKLSWRHMPDLESDRQSQLSSSQLSQRSQSQSQYQLRRPSQAQGGGQHQHRRRKAPRNPRATTPCFWSTPSSTS</sequence>
<evidence type="ECO:0000256" key="1">
    <source>
        <dbReference type="ARBA" id="ARBA00004141"/>
    </source>
</evidence>
<evidence type="ECO:0000256" key="6">
    <source>
        <dbReference type="SAM" id="Phobius"/>
    </source>
</evidence>
<feature type="transmembrane region" description="Helical" evidence="6">
    <location>
        <begin position="226"/>
        <end position="253"/>
    </location>
</feature>
<feature type="transmembrane region" description="Helical" evidence="6">
    <location>
        <begin position="265"/>
        <end position="290"/>
    </location>
</feature>
<keyword evidence="4 6" id="KW-0472">Membrane</keyword>
<evidence type="ECO:0000256" key="5">
    <source>
        <dbReference type="SAM" id="MobiDB-lite"/>
    </source>
</evidence>
<keyword evidence="2 6" id="KW-0812">Transmembrane</keyword>
<feature type="compositionally biased region" description="Low complexity" evidence="5">
    <location>
        <begin position="153"/>
        <end position="165"/>
    </location>
</feature>
<name>A0ABR1RQS1_9PEZI</name>